<dbReference type="Proteomes" id="UP000325787">
    <property type="component" value="Chromosome"/>
</dbReference>
<dbReference type="RefSeq" id="WP_033434481.1">
    <property type="nucleotide sequence ID" value="NZ_CP034550.1"/>
</dbReference>
<accession>A0A5Q0GV21</accession>
<organism evidence="1 2">
    <name type="scientific">Saccharothrix syringae</name>
    <name type="common">Nocardiopsis syringae</name>
    <dbReference type="NCBI Taxonomy" id="103733"/>
    <lineage>
        <taxon>Bacteria</taxon>
        <taxon>Bacillati</taxon>
        <taxon>Actinomycetota</taxon>
        <taxon>Actinomycetes</taxon>
        <taxon>Pseudonocardiales</taxon>
        <taxon>Pseudonocardiaceae</taxon>
        <taxon>Saccharothrix</taxon>
    </lineage>
</organism>
<gene>
    <name evidence="1" type="ORF">EKG83_11100</name>
</gene>
<protein>
    <submittedName>
        <fullName evidence="1">Uncharacterized protein</fullName>
    </submittedName>
</protein>
<proteinExistence type="predicted"/>
<keyword evidence="2" id="KW-1185">Reference proteome</keyword>
<evidence type="ECO:0000313" key="2">
    <source>
        <dbReference type="Proteomes" id="UP000325787"/>
    </source>
</evidence>
<dbReference type="KEGG" id="ssyi:EKG83_11100"/>
<dbReference type="OrthoDB" id="3700530at2"/>
<name>A0A5Q0GV21_SACSY</name>
<evidence type="ECO:0000313" key="1">
    <source>
        <dbReference type="EMBL" id="QFZ17956.1"/>
    </source>
</evidence>
<reference evidence="2" key="1">
    <citation type="journal article" date="2021" name="Curr. Microbiol.">
        <title>Complete genome of nocamycin-producing strain Saccharothrix syringae NRRL B-16468 reveals the biosynthetic potential for secondary metabolites.</title>
        <authorList>
            <person name="Mo X."/>
            <person name="Yang S."/>
        </authorList>
    </citation>
    <scope>NUCLEOTIDE SEQUENCE [LARGE SCALE GENOMIC DNA]</scope>
    <source>
        <strain evidence="2">ATCC 51364 / DSM 43886 / JCM 6844 / KCTC 9398 / NBRC 14523 / NRRL B-16468 / INA 2240</strain>
    </source>
</reference>
<dbReference type="EMBL" id="CP034550">
    <property type="protein sequence ID" value="QFZ17956.1"/>
    <property type="molecule type" value="Genomic_DNA"/>
</dbReference>
<sequence length="77" mass="7895">MDTTTITPRDRAVLRAVAAGRCAYASGTLLVDGICCCDQFVGPRLVRAGLIGDRTGPARLTPAGRALLAGDLAPRAA</sequence>
<dbReference type="AlphaFoldDB" id="A0A5Q0GV21"/>